<keyword evidence="1" id="KW-0472">Membrane</keyword>
<protein>
    <recommendedName>
        <fullName evidence="2">PGG domain-containing protein</fullName>
    </recommendedName>
</protein>
<reference evidence="3" key="1">
    <citation type="journal article" date="2012" name="Nat. Biotechnol.">
        <title>Draft genome sequence of pigeonpea (Cajanus cajan), an orphan legume crop of resource-poor farmers.</title>
        <authorList>
            <person name="Varshney R.K."/>
            <person name="Chen W."/>
            <person name="Li Y."/>
            <person name="Bharti A.K."/>
            <person name="Saxena R.K."/>
            <person name="Schlueter J.A."/>
            <person name="Donoghue M.T."/>
            <person name="Azam S."/>
            <person name="Fan G."/>
            <person name="Whaley A.M."/>
            <person name="Farmer A.D."/>
            <person name="Sheridan J."/>
            <person name="Iwata A."/>
            <person name="Tuteja R."/>
            <person name="Penmetsa R.V."/>
            <person name="Wu W."/>
            <person name="Upadhyaya H.D."/>
            <person name="Yang S.P."/>
            <person name="Shah T."/>
            <person name="Saxena K.B."/>
            <person name="Michael T."/>
            <person name="McCombie W.R."/>
            <person name="Yang B."/>
            <person name="Zhang G."/>
            <person name="Yang H."/>
            <person name="Wang J."/>
            <person name="Spillane C."/>
            <person name="Cook D.R."/>
            <person name="May G.D."/>
            <person name="Xu X."/>
            <person name="Jackson S.A."/>
        </authorList>
    </citation>
    <scope>NUCLEOTIDE SEQUENCE [LARGE SCALE GENOMIC DNA]</scope>
</reference>
<keyword evidence="1" id="KW-1133">Transmembrane helix</keyword>
<feature type="non-terminal residue" evidence="3">
    <location>
        <position position="1"/>
    </location>
</feature>
<evidence type="ECO:0000313" key="4">
    <source>
        <dbReference type="Proteomes" id="UP000075243"/>
    </source>
</evidence>
<evidence type="ECO:0000259" key="2">
    <source>
        <dbReference type="Pfam" id="PF13962"/>
    </source>
</evidence>
<dbReference type="AlphaFoldDB" id="A0A151UET5"/>
<feature type="transmembrane region" description="Helical" evidence="1">
    <location>
        <begin position="162"/>
        <end position="179"/>
    </location>
</feature>
<gene>
    <name evidence="3" type="ORF">KK1_049686</name>
</gene>
<proteinExistence type="predicted"/>
<dbReference type="InterPro" id="IPR026961">
    <property type="entry name" value="PGG_dom"/>
</dbReference>
<dbReference type="PANTHER" id="PTHR24128">
    <property type="entry name" value="HOMEOBOX PROTEIN WARIAI"/>
    <property type="match status" value="1"/>
</dbReference>
<sequence>VQAIKLLIKVMKNFDATNFEDQTALDLTSSKDIKKKLVQARAKLTKIKKIHSLMQSTNEWLVRNIRVRGHMSEQIRSAYLVVTTLVATTTYHAALSPPGGLHQIGAGTNNTLTHMASNSSMSEGKSIMSNVDFIAFSTTNICAFIASILTIISLLPRRNITWFLVYAATGFLIISYYYSMATISPNNFTTTFVSVAFYFLAGIFTVMVVATMMLNSA</sequence>
<dbReference type="OMA" id="AYMIVAT"/>
<comment type="caution">
    <text evidence="3">The sequence shown here is derived from an EMBL/GenBank/DDBJ whole genome shotgun (WGS) entry which is preliminary data.</text>
</comment>
<keyword evidence="1" id="KW-0812">Transmembrane</keyword>
<evidence type="ECO:0000313" key="3">
    <source>
        <dbReference type="EMBL" id="KYP77758.1"/>
    </source>
</evidence>
<feature type="domain" description="PGG" evidence="2">
    <location>
        <begin position="73"/>
        <end position="171"/>
    </location>
</feature>
<name>A0A151UET5_CAJCA</name>
<accession>A0A151UET5</accession>
<organism evidence="3 4">
    <name type="scientific">Cajanus cajan</name>
    <name type="common">Pigeon pea</name>
    <name type="synonym">Cajanus indicus</name>
    <dbReference type="NCBI Taxonomy" id="3821"/>
    <lineage>
        <taxon>Eukaryota</taxon>
        <taxon>Viridiplantae</taxon>
        <taxon>Streptophyta</taxon>
        <taxon>Embryophyta</taxon>
        <taxon>Tracheophyta</taxon>
        <taxon>Spermatophyta</taxon>
        <taxon>Magnoliopsida</taxon>
        <taxon>eudicotyledons</taxon>
        <taxon>Gunneridae</taxon>
        <taxon>Pentapetalae</taxon>
        <taxon>rosids</taxon>
        <taxon>fabids</taxon>
        <taxon>Fabales</taxon>
        <taxon>Fabaceae</taxon>
        <taxon>Papilionoideae</taxon>
        <taxon>50 kb inversion clade</taxon>
        <taxon>NPAAA clade</taxon>
        <taxon>indigoferoid/millettioid clade</taxon>
        <taxon>Phaseoleae</taxon>
        <taxon>Cajanus</taxon>
    </lineage>
</organism>
<dbReference type="Pfam" id="PF13962">
    <property type="entry name" value="PGG"/>
    <property type="match status" value="1"/>
</dbReference>
<dbReference type="PANTHER" id="PTHR24128:SF24">
    <property type="entry name" value="ANKYRIN REPEAT PROTEIN"/>
    <property type="match status" value="1"/>
</dbReference>
<dbReference type="EMBL" id="AGCT01032732">
    <property type="protein sequence ID" value="KYP77758.1"/>
    <property type="molecule type" value="Genomic_DNA"/>
</dbReference>
<evidence type="ECO:0000256" key="1">
    <source>
        <dbReference type="SAM" id="Phobius"/>
    </source>
</evidence>
<dbReference type="Gramene" id="C.cajan_47277.t">
    <property type="protein sequence ID" value="C.cajan_47277.t.cds1"/>
    <property type="gene ID" value="C.cajan_47277"/>
</dbReference>
<feature type="transmembrane region" description="Helical" evidence="1">
    <location>
        <begin position="133"/>
        <end position="155"/>
    </location>
</feature>
<feature type="transmembrane region" description="Helical" evidence="1">
    <location>
        <begin position="191"/>
        <end position="214"/>
    </location>
</feature>
<keyword evidence="4" id="KW-1185">Reference proteome</keyword>
<feature type="transmembrane region" description="Helical" evidence="1">
    <location>
        <begin position="78"/>
        <end position="95"/>
    </location>
</feature>
<dbReference type="Proteomes" id="UP000075243">
    <property type="component" value="Unassembled WGS sequence"/>
</dbReference>